<name>A0AB73FTK7_9BURK</name>
<comment type="caution">
    <text evidence="2">The sequence shown here is derived from an EMBL/GenBank/DDBJ whole genome shotgun (WGS) entry which is preliminary data.</text>
</comment>
<organism evidence="2 3">
    <name type="scientific">Burkholderia ubonensis</name>
    <dbReference type="NCBI Taxonomy" id="101571"/>
    <lineage>
        <taxon>Bacteria</taxon>
        <taxon>Pseudomonadati</taxon>
        <taxon>Pseudomonadota</taxon>
        <taxon>Betaproteobacteria</taxon>
        <taxon>Burkholderiales</taxon>
        <taxon>Burkholderiaceae</taxon>
        <taxon>Burkholderia</taxon>
        <taxon>Burkholderia cepacia complex</taxon>
    </lineage>
</organism>
<evidence type="ECO:0000256" key="1">
    <source>
        <dbReference type="SAM" id="Phobius"/>
    </source>
</evidence>
<proteinExistence type="predicted"/>
<reference evidence="2 3" key="1">
    <citation type="submission" date="2015-11" db="EMBL/GenBank/DDBJ databases">
        <title>Expanding the genomic diversity of Burkholderia species for the development of highly accurate diagnostics.</title>
        <authorList>
            <person name="Sahl J."/>
            <person name="Keim P."/>
            <person name="Wagner D."/>
        </authorList>
    </citation>
    <scope>NUCLEOTIDE SEQUENCE [LARGE SCALE GENOMIC DNA]</scope>
    <source>
        <strain evidence="2 3">MSMB2058</strain>
    </source>
</reference>
<feature type="transmembrane region" description="Helical" evidence="1">
    <location>
        <begin position="54"/>
        <end position="72"/>
    </location>
</feature>
<keyword evidence="1" id="KW-0472">Membrane</keyword>
<evidence type="ECO:0000313" key="3">
    <source>
        <dbReference type="Proteomes" id="UP000061665"/>
    </source>
</evidence>
<protein>
    <submittedName>
        <fullName evidence="2">Uncharacterized protein</fullName>
    </submittedName>
</protein>
<dbReference type="AlphaFoldDB" id="A0AB73FTK7"/>
<keyword evidence="1" id="KW-1133">Transmembrane helix</keyword>
<dbReference type="EMBL" id="LOZE01000121">
    <property type="protein sequence ID" value="KVM23327.1"/>
    <property type="molecule type" value="Genomic_DNA"/>
</dbReference>
<dbReference type="Proteomes" id="UP000061665">
    <property type="component" value="Unassembled WGS sequence"/>
</dbReference>
<sequence length="85" mass="9465">MTTINVIAAFVLMAWACWCGFSRSVNDGIVGKCIYALIAVASLAIVVGEAELQTYRILVVCFAALGVRHYYLRYLKKRVFKRATS</sequence>
<keyword evidence="1" id="KW-0812">Transmembrane</keyword>
<dbReference type="RefSeq" id="WP_059723839.1">
    <property type="nucleotide sequence ID" value="NZ_LOYI01000038.1"/>
</dbReference>
<feature type="transmembrane region" description="Helical" evidence="1">
    <location>
        <begin position="6"/>
        <end position="22"/>
    </location>
</feature>
<feature type="transmembrane region" description="Helical" evidence="1">
    <location>
        <begin position="29"/>
        <end position="48"/>
    </location>
</feature>
<accession>A0AB73FTK7</accession>
<evidence type="ECO:0000313" key="2">
    <source>
        <dbReference type="EMBL" id="KVM23327.1"/>
    </source>
</evidence>
<gene>
    <name evidence="2" type="ORF">WJ53_17765</name>
</gene>